<feature type="transmembrane region" description="Helical" evidence="8">
    <location>
        <begin position="207"/>
        <end position="225"/>
    </location>
</feature>
<comment type="caution">
    <text evidence="10">The sequence shown here is derived from an EMBL/GenBank/DDBJ whole genome shotgun (WGS) entry which is preliminary data.</text>
</comment>
<reference evidence="10 11" key="1">
    <citation type="journal article" date="2019" name="Int. J. Syst. Evol. Microbiol.">
        <title>The Global Catalogue of Microorganisms (GCM) 10K type strain sequencing project: providing services to taxonomists for standard genome sequencing and annotation.</title>
        <authorList>
            <consortium name="The Broad Institute Genomics Platform"/>
            <consortium name="The Broad Institute Genome Sequencing Center for Infectious Disease"/>
            <person name="Wu L."/>
            <person name="Ma J."/>
        </authorList>
    </citation>
    <scope>NUCLEOTIDE SEQUENCE [LARGE SCALE GENOMIC DNA]</scope>
    <source>
        <strain evidence="10 11">JCM 30072</strain>
    </source>
</reference>
<keyword evidence="2" id="KW-0813">Transport</keyword>
<evidence type="ECO:0000256" key="5">
    <source>
        <dbReference type="ARBA" id="ARBA00023065"/>
    </source>
</evidence>
<dbReference type="GO" id="GO:0006811">
    <property type="term" value="P:monoatomic ion transport"/>
    <property type="evidence" value="ECO:0007669"/>
    <property type="project" value="UniProtKB-KW"/>
</dbReference>
<proteinExistence type="predicted"/>
<dbReference type="Gene3D" id="1.20.1510.10">
    <property type="entry name" value="Cation efflux protein transmembrane domain"/>
    <property type="match status" value="1"/>
</dbReference>
<dbReference type="PANTHER" id="PTHR45755">
    <property type="match status" value="1"/>
</dbReference>
<evidence type="ECO:0000256" key="1">
    <source>
        <dbReference type="ARBA" id="ARBA00004141"/>
    </source>
</evidence>
<feature type="transmembrane region" description="Helical" evidence="8">
    <location>
        <begin position="110"/>
        <end position="128"/>
    </location>
</feature>
<gene>
    <name evidence="10" type="ORF">ACFQQG_18770</name>
</gene>
<comment type="subcellular location">
    <subcellularLocation>
        <location evidence="1">Membrane</location>
        <topology evidence="1">Multi-pass membrane protein</topology>
    </subcellularLocation>
</comment>
<keyword evidence="5" id="KW-0406">Ion transport</keyword>
<feature type="compositionally biased region" description="Basic and acidic residues" evidence="7">
    <location>
        <begin position="1"/>
        <end position="15"/>
    </location>
</feature>
<dbReference type="NCBIfam" id="TIGR01297">
    <property type="entry name" value="CDF"/>
    <property type="match status" value="1"/>
</dbReference>
<evidence type="ECO:0000256" key="8">
    <source>
        <dbReference type="SAM" id="Phobius"/>
    </source>
</evidence>
<feature type="domain" description="Cation efflux protein transmembrane" evidence="9">
    <location>
        <begin position="43"/>
        <end position="231"/>
    </location>
</feature>
<accession>A0ABD5W304</accession>
<dbReference type="InterPro" id="IPR002524">
    <property type="entry name" value="Cation_efflux"/>
</dbReference>
<dbReference type="AlphaFoldDB" id="A0ABD5W304"/>
<dbReference type="GeneID" id="76632203"/>
<evidence type="ECO:0000256" key="6">
    <source>
        <dbReference type="ARBA" id="ARBA00023136"/>
    </source>
</evidence>
<feature type="transmembrane region" description="Helical" evidence="8">
    <location>
        <begin position="41"/>
        <end position="65"/>
    </location>
</feature>
<feature type="region of interest" description="Disordered" evidence="7">
    <location>
        <begin position="1"/>
        <end position="31"/>
    </location>
</feature>
<dbReference type="PANTHER" id="PTHR45755:SF4">
    <property type="entry name" value="ZINC TRANSPORTER 7"/>
    <property type="match status" value="1"/>
</dbReference>
<feature type="transmembrane region" description="Helical" evidence="8">
    <location>
        <begin position="175"/>
        <end position="195"/>
    </location>
</feature>
<evidence type="ECO:0000259" key="9">
    <source>
        <dbReference type="Pfam" id="PF01545"/>
    </source>
</evidence>
<dbReference type="Proteomes" id="UP001596445">
    <property type="component" value="Unassembled WGS sequence"/>
</dbReference>
<evidence type="ECO:0000256" key="7">
    <source>
        <dbReference type="SAM" id="MobiDB-lite"/>
    </source>
</evidence>
<dbReference type="SUPFAM" id="SSF161111">
    <property type="entry name" value="Cation efflux protein transmembrane domain-like"/>
    <property type="match status" value="1"/>
</dbReference>
<protein>
    <submittedName>
        <fullName evidence="10">Cation diffusion facilitator family transporter</fullName>
    </submittedName>
</protein>
<organism evidence="10 11">
    <name type="scientific">Halovenus salina</name>
    <dbReference type="NCBI Taxonomy" id="1510225"/>
    <lineage>
        <taxon>Archaea</taxon>
        <taxon>Methanobacteriati</taxon>
        <taxon>Methanobacteriota</taxon>
        <taxon>Stenosarchaea group</taxon>
        <taxon>Halobacteria</taxon>
        <taxon>Halobacteriales</taxon>
        <taxon>Haloarculaceae</taxon>
        <taxon>Halovenus</taxon>
    </lineage>
</organism>
<keyword evidence="4 8" id="KW-1133">Transmembrane helix</keyword>
<keyword evidence="11" id="KW-1185">Reference proteome</keyword>
<feature type="transmembrane region" description="Helical" evidence="8">
    <location>
        <begin position="140"/>
        <end position="163"/>
    </location>
</feature>
<keyword evidence="3 8" id="KW-0812">Transmembrane</keyword>
<dbReference type="InterPro" id="IPR027469">
    <property type="entry name" value="Cation_efflux_TMD_sf"/>
</dbReference>
<keyword evidence="6 8" id="KW-0472">Membrane</keyword>
<dbReference type="Pfam" id="PF01545">
    <property type="entry name" value="Cation_efflux"/>
    <property type="match status" value="1"/>
</dbReference>
<name>A0ABD5W304_9EURY</name>
<dbReference type="InterPro" id="IPR058533">
    <property type="entry name" value="Cation_efflux_TM"/>
</dbReference>
<evidence type="ECO:0000256" key="2">
    <source>
        <dbReference type="ARBA" id="ARBA00022448"/>
    </source>
</evidence>
<dbReference type="GO" id="GO:0016020">
    <property type="term" value="C:membrane"/>
    <property type="evidence" value="ECO:0007669"/>
    <property type="project" value="UniProtKB-SubCell"/>
</dbReference>
<evidence type="ECO:0000256" key="3">
    <source>
        <dbReference type="ARBA" id="ARBA00022692"/>
    </source>
</evidence>
<evidence type="ECO:0000313" key="11">
    <source>
        <dbReference type="Proteomes" id="UP001596445"/>
    </source>
</evidence>
<evidence type="ECO:0000313" key="10">
    <source>
        <dbReference type="EMBL" id="MFC7059871.1"/>
    </source>
</evidence>
<sequence length="363" mass="38910">MNPNDEHSHHQHADDGAGSQEFEAGESHDHTDIDETSTHKLALVAGINFVGFVVELAGGLLFGSVALISDAFHMLFDMLAYVMAFSASYAAERFDRGDEWSYGLHRLEPVAAFLNGILLVPMVGYIVWEAYKRFLEPASINAELTLVIATGGLLVNIGSVFVLQGGEMSLNERGAFYHLLGDAGGSVAVIVSTLAVSVLDMPVADPLAAVLIGLLVLWSAGKVLVESTSIFLQHSPMSMATLRDEVTNIDAVASVEDIHVWQVCSQLTVATVQVQTTSNSADEQQQLRATVHETLADAGINHITVEIIGPSNVQSTEHRQHSHQGGVVYQDRLSVSSFDDGSSSGTGCTWSGRIISWSSCSIM</sequence>
<dbReference type="EMBL" id="JBHSZI010000004">
    <property type="protein sequence ID" value="MFC7059871.1"/>
    <property type="molecule type" value="Genomic_DNA"/>
</dbReference>
<evidence type="ECO:0000256" key="4">
    <source>
        <dbReference type="ARBA" id="ARBA00022989"/>
    </source>
</evidence>
<dbReference type="InterPro" id="IPR045316">
    <property type="entry name" value="Msc2-like"/>
</dbReference>
<dbReference type="RefSeq" id="WP_267164394.1">
    <property type="nucleotide sequence ID" value="NZ_CP112974.1"/>
</dbReference>